<keyword evidence="1" id="KW-1133">Transmembrane helix</keyword>
<gene>
    <name evidence="3" type="ORF">O0R46_04275</name>
</gene>
<dbReference type="InterPro" id="IPR036249">
    <property type="entry name" value="Thioredoxin-like_sf"/>
</dbReference>
<dbReference type="PANTHER" id="PTHR42852:SF13">
    <property type="entry name" value="PROTEIN DIPZ"/>
    <property type="match status" value="1"/>
</dbReference>
<proteinExistence type="predicted"/>
<keyword evidence="1" id="KW-0812">Transmembrane</keyword>
<protein>
    <submittedName>
        <fullName evidence="3">TlpA disulfide reductase family protein</fullName>
    </submittedName>
</protein>
<dbReference type="PANTHER" id="PTHR42852">
    <property type="entry name" value="THIOL:DISULFIDE INTERCHANGE PROTEIN DSBE"/>
    <property type="match status" value="1"/>
</dbReference>
<dbReference type="Pfam" id="PF13905">
    <property type="entry name" value="Thioredoxin_8"/>
    <property type="match status" value="1"/>
</dbReference>
<dbReference type="InterPro" id="IPR050553">
    <property type="entry name" value="Thioredoxin_ResA/DsbE_sf"/>
</dbReference>
<dbReference type="InterPro" id="IPR012336">
    <property type="entry name" value="Thioredoxin-like_fold"/>
</dbReference>
<accession>A0ABY7JQP0</accession>
<organism evidence="3 4">
    <name type="scientific">Peptostreptococcus equinus</name>
    <dbReference type="NCBI Taxonomy" id="3003601"/>
    <lineage>
        <taxon>Bacteria</taxon>
        <taxon>Bacillati</taxon>
        <taxon>Bacillota</taxon>
        <taxon>Clostridia</taxon>
        <taxon>Peptostreptococcales</taxon>
        <taxon>Peptostreptococcaceae</taxon>
        <taxon>Peptostreptococcus</taxon>
    </lineage>
</organism>
<dbReference type="RefSeq" id="WP_269312348.1">
    <property type="nucleotide sequence ID" value="NZ_CP114052.1"/>
</dbReference>
<reference evidence="3" key="1">
    <citation type="submission" date="2022-12" db="EMBL/GenBank/DDBJ databases">
        <title>Peptostreptococcus.</title>
        <authorList>
            <person name="Lee S.H."/>
        </authorList>
    </citation>
    <scope>NUCLEOTIDE SEQUENCE</scope>
    <source>
        <strain evidence="3">CBA3647</strain>
    </source>
</reference>
<keyword evidence="1" id="KW-0472">Membrane</keyword>
<sequence length="190" mass="21833">MSNNNKKIAIIISIIALVALAFLFKNNMESSNSDKTVDTNKKVKEEIYFVARELETDENVGKEEMLIMNKNAVVIWQTKCGPCEPELKAIEKLRSKYKNINFIGIGLGDNNDDVTNKLKRLDINFKNYFLTEKFLNKNKSIDSTPTLLFVDKNGKELMYRLKGNTALNNDAEQVIKDIEKELDKFDQLKM</sequence>
<dbReference type="CDD" id="cd02966">
    <property type="entry name" value="TlpA_like_family"/>
    <property type="match status" value="1"/>
</dbReference>
<dbReference type="SUPFAM" id="SSF52833">
    <property type="entry name" value="Thioredoxin-like"/>
    <property type="match status" value="1"/>
</dbReference>
<evidence type="ECO:0000256" key="1">
    <source>
        <dbReference type="SAM" id="Phobius"/>
    </source>
</evidence>
<dbReference type="Proteomes" id="UP001164187">
    <property type="component" value="Chromosome"/>
</dbReference>
<evidence type="ECO:0000259" key="2">
    <source>
        <dbReference type="Pfam" id="PF13905"/>
    </source>
</evidence>
<feature type="domain" description="Thioredoxin-like fold" evidence="2">
    <location>
        <begin position="72"/>
        <end position="155"/>
    </location>
</feature>
<evidence type="ECO:0000313" key="4">
    <source>
        <dbReference type="Proteomes" id="UP001164187"/>
    </source>
</evidence>
<name>A0ABY7JQP0_9FIRM</name>
<feature type="transmembrane region" description="Helical" evidence="1">
    <location>
        <begin position="7"/>
        <end position="24"/>
    </location>
</feature>
<evidence type="ECO:0000313" key="3">
    <source>
        <dbReference type="EMBL" id="WAW15671.1"/>
    </source>
</evidence>
<keyword evidence="4" id="KW-1185">Reference proteome</keyword>
<dbReference type="Gene3D" id="3.40.30.10">
    <property type="entry name" value="Glutaredoxin"/>
    <property type="match status" value="1"/>
</dbReference>
<dbReference type="EMBL" id="CP114052">
    <property type="protein sequence ID" value="WAW15671.1"/>
    <property type="molecule type" value="Genomic_DNA"/>
</dbReference>